<dbReference type="OrthoDB" id="289038at2759"/>
<dbReference type="CDD" id="cd01670">
    <property type="entry name" value="Death"/>
    <property type="match status" value="1"/>
</dbReference>
<dbReference type="PROSITE" id="PS50017">
    <property type="entry name" value="DEATH_DOMAIN"/>
    <property type="match status" value="1"/>
</dbReference>
<dbReference type="InterPro" id="IPR011029">
    <property type="entry name" value="DEATH-like_dom_sf"/>
</dbReference>
<sequence>MATSQSCLGSAIKVGHLIDVLDLLKRCGFPETKWYELGLRLGLLKRTLDVIEKNHPHDISRCMTECLSQWLGRADNVDSRGGANLDSLSDALRSMNETAVAEKLKQDILINIFNNCHTVLSQSLCDSVSIAWLLYGERMLAQEAVSRVVSASPSIPNQLEEMKVTDATRYNETYRTQLKEFCKSLSISLCLKKRFSSISHLQCETVTLVFDWEPEEHVLKDIKELLAKVSGKLLKIEYMEPHKSISVTCSFPFSNVGFTVLSMIENIHILMGQGLKKLTIGNLTLWRRQDVRQKEPKEKDDDLLHTEVISYIVLEEAEYKLRDAISSKEKDTIELKQKISMAQVHVPEEELMSVQSDTQSIEEEPLDKELTVLSCQFNEIIQENKELSDQLSKMKVDYLRSLSSNTDSAASKVRRGMALEVDDCKFHLQAMTSPDYQPLVHNKRIIENLQEKIALMNTELIMERKRNEKTIKDTKDLKETEHKRQREKKPKVEKEMCNYKLSCNHPITGKLMNAVLETHKEELLSIVLDKAYELMELAPHIPIERCRLVKYNYIKEVMDQSFDLEEFQHQTIGQLIGRAGVHNFFGLFLEICKENKTFKKYNDGGINLLILVVDLSTGEVRQAETMRAEIGWTVGELKQYIGELFNLNSSCMRLVLEEEYMGDTSVQDIRYEDGSLLKTKLYREDIYGIYKQCKKIYVSSNPEDYQKEYKDSLMYRYIDVHINSILLDITIPPEPEATSTTTNTCRDNEVMKIISANEEKKGKERIIQVKVGIITLAQLKEALVPLIGVPPVGFRVYGIRYNEEYEMENLDGSFKDIKSGSKLIVRLGRALHYGECRIELYLLQVNNTEFCKYMMESVVTEGIPVGKFKKQIIKEAEVQGIDGVLEFDKMRLRKKNRISPGMVYLDHRLITTNRELYVETLKGSEKKKREGLVQVYVIRWRPSQCSVDPIEEIILDSDDPKHIIEKLSELSESKIPVYHLFYAMEISFPVKISCLNFENKLKWNSIDSFIYSRLYDDGCVIYYKDNREKMKELTDKERSEIQDAEEARLLRIREFESQHTQKYCF</sequence>
<dbReference type="Pfam" id="PF19718">
    <property type="entry name" value="USP47_C"/>
    <property type="match status" value="1"/>
</dbReference>
<dbReference type="SUPFAM" id="SSF54236">
    <property type="entry name" value="Ubiquitin-like"/>
    <property type="match status" value="1"/>
</dbReference>
<proteinExistence type="predicted"/>
<organism evidence="2">
    <name type="scientific">Amphimedon queenslandica</name>
    <name type="common">Sponge</name>
    <dbReference type="NCBI Taxonomy" id="400682"/>
    <lineage>
        <taxon>Eukaryota</taxon>
        <taxon>Metazoa</taxon>
        <taxon>Porifera</taxon>
        <taxon>Demospongiae</taxon>
        <taxon>Heteroscleromorpha</taxon>
        <taxon>Haplosclerida</taxon>
        <taxon>Niphatidae</taxon>
        <taxon>Amphimedon</taxon>
    </lineage>
</organism>
<evidence type="ECO:0000259" key="1">
    <source>
        <dbReference type="PROSITE" id="PS50017"/>
    </source>
</evidence>
<dbReference type="eggNOG" id="KOG4598">
    <property type="taxonomic scope" value="Eukaryota"/>
</dbReference>
<dbReference type="InterPro" id="IPR000488">
    <property type="entry name" value="Death_dom"/>
</dbReference>
<dbReference type="InterPro" id="IPR029071">
    <property type="entry name" value="Ubiquitin-like_domsf"/>
</dbReference>
<name>A0A1X7USL1_AMPQE</name>
<dbReference type="GO" id="GO:0007165">
    <property type="term" value="P:signal transduction"/>
    <property type="evidence" value="ECO:0007669"/>
    <property type="project" value="InterPro"/>
</dbReference>
<dbReference type="EnsemblMetazoa" id="Aqu2.1.30641_001">
    <property type="protein sequence ID" value="Aqu2.1.30641_001"/>
    <property type="gene ID" value="Aqu2.1.30641"/>
</dbReference>
<dbReference type="InParanoid" id="A0A1X7USL1"/>
<dbReference type="AlphaFoldDB" id="A0A1X7USL1"/>
<dbReference type="Gene3D" id="1.10.533.10">
    <property type="entry name" value="Death Domain, Fas"/>
    <property type="match status" value="1"/>
</dbReference>
<dbReference type="Pfam" id="PF00531">
    <property type="entry name" value="Death"/>
    <property type="match status" value="1"/>
</dbReference>
<accession>A0A1X7USL1</accession>
<dbReference type="SUPFAM" id="SSF47986">
    <property type="entry name" value="DEATH domain"/>
    <property type="match status" value="1"/>
</dbReference>
<evidence type="ECO:0000313" key="2">
    <source>
        <dbReference type="EnsemblMetazoa" id="Aqu2.1.30641_001"/>
    </source>
</evidence>
<dbReference type="InterPro" id="IPR045578">
    <property type="entry name" value="USP47_C"/>
</dbReference>
<reference evidence="2" key="1">
    <citation type="submission" date="2017-05" db="UniProtKB">
        <authorList>
            <consortium name="EnsemblMetazoa"/>
        </authorList>
    </citation>
    <scope>IDENTIFICATION</scope>
</reference>
<protein>
    <recommendedName>
        <fullName evidence="1">Death domain-containing protein</fullName>
    </recommendedName>
</protein>
<feature type="domain" description="Death" evidence="1">
    <location>
        <begin position="33"/>
        <end position="108"/>
    </location>
</feature>